<feature type="binding site" evidence="1">
    <location>
        <position position="53"/>
    </location>
    <ligand>
        <name>Zn(2+)</name>
        <dbReference type="ChEBI" id="CHEBI:29105"/>
    </ligand>
</feature>
<feature type="compositionally biased region" description="Acidic residues" evidence="2">
    <location>
        <begin position="106"/>
        <end position="121"/>
    </location>
</feature>
<evidence type="ECO:0000313" key="4">
    <source>
        <dbReference type="Proteomes" id="UP000053815"/>
    </source>
</evidence>
<name>A0A0C9LV55_9FUNG</name>
<feature type="region of interest" description="Disordered" evidence="2">
    <location>
        <begin position="103"/>
        <end position="139"/>
    </location>
</feature>
<dbReference type="InterPro" id="IPR005301">
    <property type="entry name" value="MOB_kinase_act_fam"/>
</dbReference>
<dbReference type="InterPro" id="IPR036703">
    <property type="entry name" value="MOB_kinase_act_sf"/>
</dbReference>
<organism evidence="3">
    <name type="scientific">Mucor ambiguus</name>
    <dbReference type="NCBI Taxonomy" id="91626"/>
    <lineage>
        <taxon>Eukaryota</taxon>
        <taxon>Fungi</taxon>
        <taxon>Fungi incertae sedis</taxon>
        <taxon>Mucoromycota</taxon>
        <taxon>Mucoromycotina</taxon>
        <taxon>Mucoromycetes</taxon>
        <taxon>Mucorales</taxon>
        <taxon>Mucorineae</taxon>
        <taxon>Mucoraceae</taxon>
        <taxon>Mucor</taxon>
    </lineage>
</organism>
<protein>
    <submittedName>
        <fullName evidence="3">Uncharacterized protein</fullName>
    </submittedName>
</protein>
<dbReference type="EMBL" id="DF836403">
    <property type="protein sequence ID" value="GAN06185.1"/>
    <property type="molecule type" value="Genomic_DNA"/>
</dbReference>
<evidence type="ECO:0000256" key="2">
    <source>
        <dbReference type="SAM" id="MobiDB-lite"/>
    </source>
</evidence>
<gene>
    <name evidence="3" type="ORF">MAM1_0114c05665</name>
</gene>
<dbReference type="PANTHER" id="PTHR22599">
    <property type="entry name" value="MPS ONE BINDER KINASE ACTIVATOR-LIKE MOB"/>
    <property type="match status" value="1"/>
</dbReference>
<dbReference type="Pfam" id="PF03637">
    <property type="entry name" value="Mob1_phocein"/>
    <property type="match status" value="1"/>
</dbReference>
<keyword evidence="4" id="KW-1185">Reference proteome</keyword>
<keyword evidence="1" id="KW-0862">Zinc</keyword>
<dbReference type="SMART" id="SM01388">
    <property type="entry name" value="Mob1_phocein"/>
    <property type="match status" value="1"/>
</dbReference>
<dbReference type="Gene3D" id="1.20.140.30">
    <property type="entry name" value="MOB kinase activator"/>
    <property type="match status" value="1"/>
</dbReference>
<dbReference type="AlphaFoldDB" id="A0A0C9LV55"/>
<feature type="binding site" evidence="1">
    <location>
        <position position="48"/>
    </location>
    <ligand>
        <name>Zn(2+)</name>
        <dbReference type="ChEBI" id="CHEBI:29105"/>
    </ligand>
</feature>
<evidence type="ECO:0000313" key="3">
    <source>
        <dbReference type="EMBL" id="GAN06185.1"/>
    </source>
</evidence>
<dbReference type="OrthoDB" id="10262609at2759"/>
<evidence type="ECO:0000256" key="1">
    <source>
        <dbReference type="PIRSR" id="PIRSR605301-1"/>
    </source>
</evidence>
<keyword evidence="1" id="KW-0479">Metal-binding</keyword>
<dbReference type="SUPFAM" id="SSF101152">
    <property type="entry name" value="Mob1/phocein"/>
    <property type="match status" value="1"/>
</dbReference>
<reference evidence="3" key="1">
    <citation type="submission" date="2014-09" db="EMBL/GenBank/DDBJ databases">
        <title>Draft genome sequence of an oleaginous Mucoromycotina fungus Mucor ambiguus NBRC6742.</title>
        <authorList>
            <person name="Takeda I."/>
            <person name="Yamane N."/>
            <person name="Morita T."/>
            <person name="Tamano K."/>
            <person name="Machida M."/>
            <person name="Baker S."/>
            <person name="Koike H."/>
        </authorList>
    </citation>
    <scope>NUCLEOTIDE SEQUENCE</scope>
    <source>
        <strain evidence="3">NBRC 6742</strain>
    </source>
</reference>
<accession>A0A0C9LV55</accession>
<dbReference type="STRING" id="91626.A0A0C9LV55"/>
<proteinExistence type="predicted"/>
<dbReference type="Proteomes" id="UP000053815">
    <property type="component" value="Unassembled WGS sequence"/>
</dbReference>
<sequence length="139" mass="15536">MWMTKFGNTSIYGKSQKRSQYDEQCNNACGSQVCLELSLLVVALETECTKQHCPEMKADGWLYLCAAHPSTQSCPAIDYIIHTLDGATILLNNSKYFPSSLVSIPDSEDANTNQDDEDDEDYYNRSIPNNSSAILLPRD</sequence>